<dbReference type="EMBL" id="JANPWB010000004">
    <property type="protein sequence ID" value="KAJ1195051.1"/>
    <property type="molecule type" value="Genomic_DNA"/>
</dbReference>
<feature type="region of interest" description="Disordered" evidence="1">
    <location>
        <begin position="1"/>
        <end position="165"/>
    </location>
</feature>
<feature type="compositionally biased region" description="Basic and acidic residues" evidence="1">
    <location>
        <begin position="9"/>
        <end position="27"/>
    </location>
</feature>
<name>A0AAV7V2P9_PLEWA</name>
<feature type="region of interest" description="Disordered" evidence="1">
    <location>
        <begin position="187"/>
        <end position="249"/>
    </location>
</feature>
<feature type="compositionally biased region" description="Polar residues" evidence="1">
    <location>
        <begin position="239"/>
        <end position="249"/>
    </location>
</feature>
<organism evidence="2 3">
    <name type="scientific">Pleurodeles waltl</name>
    <name type="common">Iberian ribbed newt</name>
    <dbReference type="NCBI Taxonomy" id="8319"/>
    <lineage>
        <taxon>Eukaryota</taxon>
        <taxon>Metazoa</taxon>
        <taxon>Chordata</taxon>
        <taxon>Craniata</taxon>
        <taxon>Vertebrata</taxon>
        <taxon>Euteleostomi</taxon>
        <taxon>Amphibia</taxon>
        <taxon>Batrachia</taxon>
        <taxon>Caudata</taxon>
        <taxon>Salamandroidea</taxon>
        <taxon>Salamandridae</taxon>
        <taxon>Pleurodelinae</taxon>
        <taxon>Pleurodeles</taxon>
    </lineage>
</organism>
<dbReference type="AlphaFoldDB" id="A0AAV7V2P9"/>
<evidence type="ECO:0000313" key="3">
    <source>
        <dbReference type="Proteomes" id="UP001066276"/>
    </source>
</evidence>
<protein>
    <submittedName>
        <fullName evidence="2">Uncharacterized protein</fullName>
    </submittedName>
</protein>
<feature type="compositionally biased region" description="Basic and acidic residues" evidence="1">
    <location>
        <begin position="99"/>
        <end position="112"/>
    </location>
</feature>
<accession>A0AAV7V2P9</accession>
<comment type="caution">
    <text evidence="2">The sequence shown here is derived from an EMBL/GenBank/DDBJ whole genome shotgun (WGS) entry which is preliminary data.</text>
</comment>
<sequence length="249" mass="26628">MYRGRLGRKGKEDRRGRVGEDCSRRTPEQQGLSPRSSGSRNLTWTSTVEVSSTERIITRQHGKPRGQSGAPHRGNHQGGKGSGNNAHKDWILKQIRGSGTDEGKTQEERDRASGTAQDSEEPPNESKKRQRNTSRGAKKGDKRDAGDLPEAGTPGTSKKAKANNGEQISMIVQECLKSMAPLLFAKTGGACDTKGPGDTESREDPAPSNSRGKGSQATRAEAAHKQGRSPYSGEEEAAPTSTAALPTQV</sequence>
<feature type="compositionally biased region" description="Polar residues" evidence="1">
    <location>
        <begin position="28"/>
        <end position="44"/>
    </location>
</feature>
<proteinExistence type="predicted"/>
<reference evidence="2" key="1">
    <citation type="journal article" date="2022" name="bioRxiv">
        <title>Sequencing and chromosome-scale assembly of the giantPleurodeles waltlgenome.</title>
        <authorList>
            <person name="Brown T."/>
            <person name="Elewa A."/>
            <person name="Iarovenko S."/>
            <person name="Subramanian E."/>
            <person name="Araus A.J."/>
            <person name="Petzold A."/>
            <person name="Susuki M."/>
            <person name="Suzuki K.-i.T."/>
            <person name="Hayashi T."/>
            <person name="Toyoda A."/>
            <person name="Oliveira C."/>
            <person name="Osipova E."/>
            <person name="Leigh N.D."/>
            <person name="Simon A."/>
            <person name="Yun M.H."/>
        </authorList>
    </citation>
    <scope>NUCLEOTIDE SEQUENCE</scope>
    <source>
        <strain evidence="2">20211129_DDA</strain>
        <tissue evidence="2">Liver</tissue>
    </source>
</reference>
<gene>
    <name evidence="2" type="ORF">NDU88_004334</name>
</gene>
<evidence type="ECO:0000313" key="2">
    <source>
        <dbReference type="EMBL" id="KAJ1195051.1"/>
    </source>
</evidence>
<dbReference type="Proteomes" id="UP001066276">
    <property type="component" value="Chromosome 2_2"/>
</dbReference>
<feature type="compositionally biased region" description="Low complexity" evidence="1">
    <location>
        <begin position="45"/>
        <end position="54"/>
    </location>
</feature>
<feature type="compositionally biased region" description="Basic and acidic residues" evidence="1">
    <location>
        <begin position="195"/>
        <end position="205"/>
    </location>
</feature>
<evidence type="ECO:0000256" key="1">
    <source>
        <dbReference type="SAM" id="MobiDB-lite"/>
    </source>
</evidence>
<feature type="compositionally biased region" description="Polar residues" evidence="1">
    <location>
        <begin position="207"/>
        <end position="218"/>
    </location>
</feature>
<keyword evidence="3" id="KW-1185">Reference proteome</keyword>